<comment type="caution">
    <text evidence="1">The sequence shown here is derived from an EMBL/GenBank/DDBJ whole genome shotgun (WGS) entry which is preliminary data.</text>
</comment>
<gene>
    <name evidence="1" type="ORF">GCM10010478_39420</name>
</gene>
<name>A0ABN3X3N6_9ACTN</name>
<protein>
    <submittedName>
        <fullName evidence="1">Uncharacterized protein</fullName>
    </submittedName>
</protein>
<sequence length="89" mass="9923">MLRLQDAQRAPHGLPLDAELGGQLRLRGHALTRPQHSGPDPGAQLVGHLTMRPLWPLWLLPSIDGGVFRLHGQTLQLLAILRQFNEGWL</sequence>
<organism evidence="1 2">
    <name type="scientific">Streptomyces erythrogriseus</name>
    <dbReference type="NCBI Taxonomy" id="284027"/>
    <lineage>
        <taxon>Bacteria</taxon>
        <taxon>Bacillati</taxon>
        <taxon>Actinomycetota</taxon>
        <taxon>Actinomycetes</taxon>
        <taxon>Kitasatosporales</taxon>
        <taxon>Streptomycetaceae</taxon>
        <taxon>Streptomyces</taxon>
        <taxon>Streptomyces griseoincarnatus group</taxon>
    </lineage>
</organism>
<evidence type="ECO:0000313" key="1">
    <source>
        <dbReference type="EMBL" id="GAA2934336.1"/>
    </source>
</evidence>
<keyword evidence="2" id="KW-1185">Reference proteome</keyword>
<dbReference type="EMBL" id="BAAAVA010000048">
    <property type="protein sequence ID" value="GAA2934336.1"/>
    <property type="molecule type" value="Genomic_DNA"/>
</dbReference>
<accession>A0ABN3X3N6</accession>
<dbReference type="Proteomes" id="UP001501423">
    <property type="component" value="Unassembled WGS sequence"/>
</dbReference>
<reference evidence="1 2" key="1">
    <citation type="journal article" date="2019" name="Int. J. Syst. Evol. Microbiol.">
        <title>The Global Catalogue of Microorganisms (GCM) 10K type strain sequencing project: providing services to taxonomists for standard genome sequencing and annotation.</title>
        <authorList>
            <consortium name="The Broad Institute Genomics Platform"/>
            <consortium name="The Broad Institute Genome Sequencing Center for Infectious Disease"/>
            <person name="Wu L."/>
            <person name="Ma J."/>
        </authorList>
    </citation>
    <scope>NUCLEOTIDE SEQUENCE [LARGE SCALE GENOMIC DNA]</scope>
    <source>
        <strain evidence="1 2">JCM 9650</strain>
    </source>
</reference>
<evidence type="ECO:0000313" key="2">
    <source>
        <dbReference type="Proteomes" id="UP001501423"/>
    </source>
</evidence>
<proteinExistence type="predicted"/>